<dbReference type="CDD" id="cd00413">
    <property type="entry name" value="Glyco_hydrolase_16"/>
    <property type="match status" value="1"/>
</dbReference>
<dbReference type="InterPro" id="IPR013320">
    <property type="entry name" value="ConA-like_dom_sf"/>
</dbReference>
<dbReference type="PANTHER" id="PTHR10963:SF55">
    <property type="entry name" value="GLYCOSIDE HYDROLASE FAMILY 16 PROTEIN"/>
    <property type="match status" value="1"/>
</dbReference>
<dbReference type="PANTHER" id="PTHR10963">
    <property type="entry name" value="GLYCOSYL HYDROLASE-RELATED"/>
    <property type="match status" value="1"/>
</dbReference>
<dbReference type="InterPro" id="IPR000757">
    <property type="entry name" value="Beta-glucanase-like"/>
</dbReference>
<dbReference type="SUPFAM" id="SSF49899">
    <property type="entry name" value="Concanavalin A-like lectins/glucanases"/>
    <property type="match status" value="1"/>
</dbReference>
<dbReference type="InterPro" id="IPR050546">
    <property type="entry name" value="Glycosyl_Hydrlase_16"/>
</dbReference>
<protein>
    <recommendedName>
        <fullName evidence="2">GH16 domain-containing protein</fullName>
    </recommendedName>
</protein>
<dbReference type="SUPFAM" id="SSF50370">
    <property type="entry name" value="Ricin B-like lectins"/>
    <property type="match status" value="1"/>
</dbReference>
<dbReference type="Gene3D" id="2.80.10.50">
    <property type="match status" value="1"/>
</dbReference>
<evidence type="ECO:0000256" key="1">
    <source>
        <dbReference type="ARBA" id="ARBA00006865"/>
    </source>
</evidence>
<dbReference type="Gene3D" id="2.60.120.200">
    <property type="match status" value="1"/>
</dbReference>
<organism evidence="3 4">
    <name type="scientific">Micromonospora deserti</name>
    <dbReference type="NCBI Taxonomy" id="2070366"/>
    <lineage>
        <taxon>Bacteria</taxon>
        <taxon>Bacillati</taxon>
        <taxon>Actinomycetota</taxon>
        <taxon>Actinomycetes</taxon>
        <taxon>Micromonosporales</taxon>
        <taxon>Micromonosporaceae</taxon>
        <taxon>Micromonospora</taxon>
    </lineage>
</organism>
<accession>A0A2W2CRA8</accession>
<dbReference type="Pfam" id="PF00722">
    <property type="entry name" value="Glyco_hydro_16"/>
    <property type="match status" value="1"/>
</dbReference>
<proteinExistence type="inferred from homology"/>
<keyword evidence="4" id="KW-1185">Reference proteome</keyword>
<evidence type="ECO:0000259" key="2">
    <source>
        <dbReference type="PROSITE" id="PS51762"/>
    </source>
</evidence>
<name>A0A2W2CRA8_9ACTN</name>
<dbReference type="AlphaFoldDB" id="A0A2W2CRA8"/>
<dbReference type="InterPro" id="IPR035992">
    <property type="entry name" value="Ricin_B-like_lectins"/>
</dbReference>
<evidence type="ECO:0000313" key="4">
    <source>
        <dbReference type="Proteomes" id="UP000248749"/>
    </source>
</evidence>
<dbReference type="PROSITE" id="PS51762">
    <property type="entry name" value="GH16_2"/>
    <property type="match status" value="1"/>
</dbReference>
<dbReference type="GO" id="GO:0004553">
    <property type="term" value="F:hydrolase activity, hydrolyzing O-glycosyl compounds"/>
    <property type="evidence" value="ECO:0007669"/>
    <property type="project" value="InterPro"/>
</dbReference>
<evidence type="ECO:0000313" key="3">
    <source>
        <dbReference type="EMBL" id="PZG02092.1"/>
    </source>
</evidence>
<comment type="similarity">
    <text evidence="1">Belongs to the glycosyl hydrolase 16 family.</text>
</comment>
<comment type="caution">
    <text evidence="3">The sequence shown here is derived from an EMBL/GenBank/DDBJ whole genome shotgun (WGS) entry which is preliminary data.</text>
</comment>
<dbReference type="EMBL" id="POUB01000014">
    <property type="protein sequence ID" value="PZG02092.1"/>
    <property type="molecule type" value="Genomic_DNA"/>
</dbReference>
<gene>
    <name evidence="3" type="ORF">C1I99_04170</name>
</gene>
<reference evidence="3 4" key="1">
    <citation type="submission" date="2018-01" db="EMBL/GenBank/DDBJ databases">
        <title>Draft genome sequence of Salinispora sp. 13K206.</title>
        <authorList>
            <person name="Sahin N."/>
            <person name="Saygin H."/>
            <person name="Ay H."/>
        </authorList>
    </citation>
    <scope>NUCLEOTIDE SEQUENCE [LARGE SCALE GENOMIC DNA]</scope>
    <source>
        <strain evidence="3 4">13K206</strain>
    </source>
</reference>
<dbReference type="Proteomes" id="UP000248749">
    <property type="component" value="Unassembled WGS sequence"/>
</dbReference>
<dbReference type="Pfam" id="PF14200">
    <property type="entry name" value="RicinB_lectin_2"/>
    <property type="match status" value="1"/>
</dbReference>
<sequence>MLTRQERRPLGGPALLAPARRHRVDLSTRRVVPITPMDGSATVRALPNTTEVPGGATMNNAWQKIQRLTRLGAVCVLLATTLVAIQTTQPAQAADVPPNPLDKPGWILDRNDEFNGSLDNNLWITNYLESRTPESRSRARYGFRNNALVLRIDGDQPTYYSNNPMKVSSIQTGQRTDLHKNDRYDHSIPTIMKYTPQHGYFEIRAKSNGRSGIHTAFWMIGKQDTWEQRGELDIMEHAGIHGRSRFNYNLFRWSDPNLSDSTQSVSVGFDMTTEMHIYAVEWTPTQLKLYVDNVLTRTINQSLKYPAVFLLGIYESAGWTGSVDPNDARPKEFVVDYFRAYKKDSGGDGDLVNGATYKIKNAATGRYLDSETNGVVIATDPHQWNDQDWIATQQSNGTWTFLNAVTGRYYLDSDATNNRVIWNNGEILGDSRWRVEPASGGFRLNNDRSDRSYMYATSAGEVKWNTGSTDGSTVWIFERK</sequence>
<dbReference type="InterPro" id="IPR000772">
    <property type="entry name" value="Ricin_B_lectin"/>
</dbReference>
<feature type="domain" description="GH16" evidence="2">
    <location>
        <begin position="90"/>
        <end position="346"/>
    </location>
</feature>
<dbReference type="GO" id="GO:0005975">
    <property type="term" value="P:carbohydrate metabolic process"/>
    <property type="evidence" value="ECO:0007669"/>
    <property type="project" value="InterPro"/>
</dbReference>